<name>A0A0J9X823_GEOCN</name>
<feature type="region of interest" description="Disordered" evidence="1">
    <location>
        <begin position="314"/>
        <end position="353"/>
    </location>
</feature>
<dbReference type="AlphaFoldDB" id="A0A0J9X823"/>
<feature type="compositionally biased region" description="Basic residues" evidence="1">
    <location>
        <begin position="329"/>
        <end position="338"/>
    </location>
</feature>
<gene>
    <name evidence="2" type="ORF">BN980_GECA05s00747g</name>
</gene>
<accession>A0A0J9X823</accession>
<evidence type="ECO:0000256" key="1">
    <source>
        <dbReference type="SAM" id="MobiDB-lite"/>
    </source>
</evidence>
<reference evidence="2" key="1">
    <citation type="submission" date="2014-03" db="EMBL/GenBank/DDBJ databases">
        <authorList>
            <person name="Casaregola S."/>
        </authorList>
    </citation>
    <scope>NUCLEOTIDE SEQUENCE [LARGE SCALE GENOMIC DNA]</scope>
    <source>
        <strain evidence="2">CLIB 918</strain>
    </source>
</reference>
<comment type="caution">
    <text evidence="2">The sequence shown here is derived from an EMBL/GenBank/DDBJ whole genome shotgun (WGS) entry which is preliminary data.</text>
</comment>
<dbReference type="Proteomes" id="UP000242525">
    <property type="component" value="Unassembled WGS sequence"/>
</dbReference>
<protein>
    <submittedName>
        <fullName evidence="2">Uncharacterized protein</fullName>
    </submittedName>
</protein>
<evidence type="ECO:0000313" key="2">
    <source>
        <dbReference type="EMBL" id="CDO53373.1"/>
    </source>
</evidence>
<feature type="region of interest" description="Disordered" evidence="1">
    <location>
        <begin position="1"/>
        <end position="71"/>
    </location>
</feature>
<keyword evidence="3" id="KW-1185">Reference proteome</keyword>
<sequence>MVRPTQNSADRAADDAPLTQPDTPESLLLPEDTIPPSNSPQHDATPVLTPPFNSSHHDAISTLPSSAPISKPTAEEVKAMVDDVSRRAFRSAPHAKSTALFPYLLEPDRTVWFPFSTDFNKHYAKTTTYSPGRFDPKHKPEDNWPAFVEEVWKHLEHYSAEGISPEQYAVMLKPHFPPVIWAHIYEAHVSSKPSPADRAYACKTVLHVYTIECYTFEARVQDFNNFLAGENRPDYYQSAVTFNNKFADLCRDTLYANYLHLLQIARLWSSSERSQFFNIRLCLNDFQAPEYDKVTVKIISQAITHGIQVSGALSRSKRQLTNSASSRPPGKRFKKGSNKARSPPFSSPSAGTPTITCTTDKFTRTFSSWSCWMRSRPLKELLNSTWEKTGPKRNFQPFQLPTINKPLSITRYERDFRSQHNLCTRCGNHSDDDDKQCELHPLYDDVKINDKTILGRDLLSFLNSTSITALFLISKYEEIKTIN</sequence>
<proteinExistence type="predicted"/>
<dbReference type="EMBL" id="CCBN010000005">
    <property type="protein sequence ID" value="CDO53373.1"/>
    <property type="molecule type" value="Genomic_DNA"/>
</dbReference>
<evidence type="ECO:0000313" key="3">
    <source>
        <dbReference type="Proteomes" id="UP000242525"/>
    </source>
</evidence>
<organism evidence="2 3">
    <name type="scientific">Geotrichum candidum</name>
    <name type="common">Oospora lactis</name>
    <name type="synonym">Dipodascus geotrichum</name>
    <dbReference type="NCBI Taxonomy" id="1173061"/>
    <lineage>
        <taxon>Eukaryota</taxon>
        <taxon>Fungi</taxon>
        <taxon>Dikarya</taxon>
        <taxon>Ascomycota</taxon>
        <taxon>Saccharomycotina</taxon>
        <taxon>Dipodascomycetes</taxon>
        <taxon>Dipodascales</taxon>
        <taxon>Dipodascaceae</taxon>
        <taxon>Geotrichum</taxon>
    </lineage>
</organism>